<protein>
    <submittedName>
        <fullName evidence="2">Uncharacterized protein</fullName>
    </submittedName>
</protein>
<sequence>MFSARCHVATLVLDSSLALDVLIGAKQGLQLQIVSLEVERLIIHSIKECNIELSKAHHSRHIRPECYWCDRGGKMKS</sequence>
<feature type="signal peptide" evidence="1">
    <location>
        <begin position="1"/>
        <end position="18"/>
    </location>
</feature>
<reference evidence="2 3" key="1">
    <citation type="journal article" date="2019" name="Nat. Ecol. Evol.">
        <title>Megaphylogeny resolves global patterns of mushroom evolution.</title>
        <authorList>
            <person name="Varga T."/>
            <person name="Krizsan K."/>
            <person name="Foldi C."/>
            <person name="Dima B."/>
            <person name="Sanchez-Garcia M."/>
            <person name="Sanchez-Ramirez S."/>
            <person name="Szollosi G.J."/>
            <person name="Szarkandi J.G."/>
            <person name="Papp V."/>
            <person name="Albert L."/>
            <person name="Andreopoulos W."/>
            <person name="Angelini C."/>
            <person name="Antonin V."/>
            <person name="Barry K.W."/>
            <person name="Bougher N.L."/>
            <person name="Buchanan P."/>
            <person name="Buyck B."/>
            <person name="Bense V."/>
            <person name="Catcheside P."/>
            <person name="Chovatia M."/>
            <person name="Cooper J."/>
            <person name="Damon W."/>
            <person name="Desjardin D."/>
            <person name="Finy P."/>
            <person name="Geml J."/>
            <person name="Haridas S."/>
            <person name="Hughes K."/>
            <person name="Justo A."/>
            <person name="Karasinski D."/>
            <person name="Kautmanova I."/>
            <person name="Kiss B."/>
            <person name="Kocsube S."/>
            <person name="Kotiranta H."/>
            <person name="LaButti K.M."/>
            <person name="Lechner B.E."/>
            <person name="Liimatainen K."/>
            <person name="Lipzen A."/>
            <person name="Lukacs Z."/>
            <person name="Mihaltcheva S."/>
            <person name="Morgado L.N."/>
            <person name="Niskanen T."/>
            <person name="Noordeloos M.E."/>
            <person name="Ohm R.A."/>
            <person name="Ortiz-Santana B."/>
            <person name="Ovrebo C."/>
            <person name="Racz N."/>
            <person name="Riley R."/>
            <person name="Savchenko A."/>
            <person name="Shiryaev A."/>
            <person name="Soop K."/>
            <person name="Spirin V."/>
            <person name="Szebenyi C."/>
            <person name="Tomsovsky M."/>
            <person name="Tulloss R.E."/>
            <person name="Uehling J."/>
            <person name="Grigoriev I.V."/>
            <person name="Vagvolgyi C."/>
            <person name="Papp T."/>
            <person name="Martin F.M."/>
            <person name="Miettinen O."/>
            <person name="Hibbett D.S."/>
            <person name="Nagy L.G."/>
        </authorList>
    </citation>
    <scope>NUCLEOTIDE SEQUENCE [LARGE SCALE GENOMIC DNA]</scope>
    <source>
        <strain evidence="2 3">CBS 166.37</strain>
    </source>
</reference>
<dbReference type="Proteomes" id="UP000308652">
    <property type="component" value="Unassembled WGS sequence"/>
</dbReference>
<keyword evidence="3" id="KW-1185">Reference proteome</keyword>
<feature type="chain" id="PRO_5022983206" evidence="1">
    <location>
        <begin position="19"/>
        <end position="77"/>
    </location>
</feature>
<organism evidence="2 3">
    <name type="scientific">Crucibulum laeve</name>
    <dbReference type="NCBI Taxonomy" id="68775"/>
    <lineage>
        <taxon>Eukaryota</taxon>
        <taxon>Fungi</taxon>
        <taxon>Dikarya</taxon>
        <taxon>Basidiomycota</taxon>
        <taxon>Agaricomycotina</taxon>
        <taxon>Agaricomycetes</taxon>
        <taxon>Agaricomycetidae</taxon>
        <taxon>Agaricales</taxon>
        <taxon>Agaricineae</taxon>
        <taxon>Nidulariaceae</taxon>
        <taxon>Crucibulum</taxon>
    </lineage>
</organism>
<evidence type="ECO:0000313" key="2">
    <source>
        <dbReference type="EMBL" id="TFK34253.1"/>
    </source>
</evidence>
<name>A0A5C3LPP0_9AGAR</name>
<proteinExistence type="predicted"/>
<keyword evidence="1" id="KW-0732">Signal</keyword>
<evidence type="ECO:0000313" key="3">
    <source>
        <dbReference type="Proteomes" id="UP000308652"/>
    </source>
</evidence>
<evidence type="ECO:0000256" key="1">
    <source>
        <dbReference type="SAM" id="SignalP"/>
    </source>
</evidence>
<gene>
    <name evidence="2" type="ORF">BDQ12DRAFT_373694</name>
</gene>
<accession>A0A5C3LPP0</accession>
<dbReference type="AlphaFoldDB" id="A0A5C3LPP0"/>
<dbReference type="EMBL" id="ML213634">
    <property type="protein sequence ID" value="TFK34253.1"/>
    <property type="molecule type" value="Genomic_DNA"/>
</dbReference>